<dbReference type="SUPFAM" id="SSF50494">
    <property type="entry name" value="Trypsin-like serine proteases"/>
    <property type="match status" value="1"/>
</dbReference>
<dbReference type="InterPro" id="IPR009003">
    <property type="entry name" value="Peptidase_S1_PA"/>
</dbReference>
<reference evidence="2" key="1">
    <citation type="submission" date="2021-03" db="EMBL/GenBank/DDBJ databases">
        <title>Comparative genomics and phylogenomic investigation of the class Geoglossomycetes provide insights into ecological specialization and systematics.</title>
        <authorList>
            <person name="Melie T."/>
            <person name="Pirro S."/>
            <person name="Miller A.N."/>
            <person name="Quandt A."/>
        </authorList>
    </citation>
    <scope>NUCLEOTIDE SEQUENCE</scope>
    <source>
        <strain evidence="2">CAQ_001_2017</strain>
    </source>
</reference>
<dbReference type="AlphaFoldDB" id="A0A9P8IH08"/>
<organism evidence="2 3">
    <name type="scientific">Trichoglossum hirsutum</name>
    <dbReference type="NCBI Taxonomy" id="265104"/>
    <lineage>
        <taxon>Eukaryota</taxon>
        <taxon>Fungi</taxon>
        <taxon>Dikarya</taxon>
        <taxon>Ascomycota</taxon>
        <taxon>Pezizomycotina</taxon>
        <taxon>Geoglossomycetes</taxon>
        <taxon>Geoglossales</taxon>
        <taxon>Geoglossaceae</taxon>
        <taxon>Trichoglossum</taxon>
    </lineage>
</organism>
<name>A0A9P8IH08_9PEZI</name>
<sequence>MSDSGSSSAGTSKIHRPILLSAAAVAEADGDPRFVDLSSTIIPPLQSFAIEASHPLIQSWPHIRARILTILDQSRIRWSSLGVLRRRQVRERRDDDTTVVLVVKKGNKNGVVENVEEEIYQACKSTGNAELFVEILEGEITLFNETEYQVKPSGGCSISPTEVDYITGTLGGYVKLTGANGVRVFAMSCHHVIRPKGLGGYHIRVSQPSVMARERDIKDLEKTCEDLEREVYQLQGEVEHKPWMVRNLEMAENVYRTTHSELQTVHNFDHHFGTVFATSGCKISTRLGCSLNWALVNVRNTRQGENRVPELPRKPRGFEFLSEGNAVVDVAPLSIDDNVIKSGYSSGTTYGRVSHIKHDCNVPGNSLLTSEYVVVGNKVRPFAFRGDSGAFVLNGHGKLVGLLIAGQEELGTAYVTPITEVAQDILDVTGHEVTLP</sequence>
<evidence type="ECO:0000313" key="2">
    <source>
        <dbReference type="EMBL" id="KAH0555689.1"/>
    </source>
</evidence>
<keyword evidence="1" id="KW-0175">Coiled coil</keyword>
<dbReference type="EMBL" id="JAGHQM010001414">
    <property type="protein sequence ID" value="KAH0555689.1"/>
    <property type="molecule type" value="Genomic_DNA"/>
</dbReference>
<dbReference type="Proteomes" id="UP000750711">
    <property type="component" value="Unassembled WGS sequence"/>
</dbReference>
<comment type="caution">
    <text evidence="2">The sequence shown here is derived from an EMBL/GenBank/DDBJ whole genome shotgun (WGS) entry which is preliminary data.</text>
</comment>
<dbReference type="Gene3D" id="2.40.10.10">
    <property type="entry name" value="Trypsin-like serine proteases"/>
    <property type="match status" value="1"/>
</dbReference>
<feature type="coiled-coil region" evidence="1">
    <location>
        <begin position="210"/>
        <end position="237"/>
    </location>
</feature>
<dbReference type="InterPro" id="IPR043504">
    <property type="entry name" value="Peptidase_S1_PA_chymotrypsin"/>
</dbReference>
<accession>A0A9P8IH08</accession>
<protein>
    <submittedName>
        <fullName evidence="2">Uncharacterized protein</fullName>
    </submittedName>
</protein>
<keyword evidence="3" id="KW-1185">Reference proteome</keyword>
<evidence type="ECO:0000313" key="3">
    <source>
        <dbReference type="Proteomes" id="UP000750711"/>
    </source>
</evidence>
<proteinExistence type="predicted"/>
<gene>
    <name evidence="2" type="ORF">GP486_006366</name>
</gene>
<dbReference type="InterPro" id="IPR012985">
    <property type="entry name" value="Peptidase_S64_Ssy5"/>
</dbReference>
<evidence type="ECO:0000256" key="1">
    <source>
        <dbReference type="SAM" id="Coils"/>
    </source>
</evidence>
<dbReference type="Pfam" id="PF08192">
    <property type="entry name" value="Peptidase_S64"/>
    <property type="match status" value="1"/>
</dbReference>